<proteinExistence type="predicted"/>
<organism evidence="2 3">
    <name type="scientific">Pelistega suis</name>
    <dbReference type="NCBI Taxonomy" id="1631957"/>
    <lineage>
        <taxon>Bacteria</taxon>
        <taxon>Pseudomonadati</taxon>
        <taxon>Pseudomonadota</taxon>
        <taxon>Betaproteobacteria</taxon>
        <taxon>Burkholderiales</taxon>
        <taxon>Alcaligenaceae</taxon>
        <taxon>Pelistega</taxon>
    </lineage>
</organism>
<dbReference type="RefSeq" id="WP_171679725.1">
    <property type="nucleotide sequence ID" value="NZ_JABGBN010000001.1"/>
</dbReference>
<name>A0A849P4W2_9BURK</name>
<evidence type="ECO:0000313" key="2">
    <source>
        <dbReference type="EMBL" id="NOL51053.1"/>
    </source>
</evidence>
<dbReference type="EMBL" id="JABGBN010000001">
    <property type="protein sequence ID" value="NOL51053.1"/>
    <property type="molecule type" value="Genomic_DNA"/>
</dbReference>
<comment type="caution">
    <text evidence="2">The sequence shown here is derived from an EMBL/GenBank/DDBJ whole genome shotgun (WGS) entry which is preliminary data.</text>
</comment>
<keyword evidence="1" id="KW-1133">Transmembrane helix</keyword>
<evidence type="ECO:0000313" key="3">
    <source>
        <dbReference type="Proteomes" id="UP000537862"/>
    </source>
</evidence>
<feature type="transmembrane region" description="Helical" evidence="1">
    <location>
        <begin position="134"/>
        <end position="157"/>
    </location>
</feature>
<reference evidence="2 3" key="1">
    <citation type="submission" date="2020-05" db="EMBL/GenBank/DDBJ databases">
        <authorList>
            <person name="Niu N."/>
        </authorList>
    </citation>
    <scope>NUCLEOTIDE SEQUENCE [LARGE SCALE GENOMIC DNA]</scope>
    <source>
        <strain evidence="2 3">3340-03</strain>
    </source>
</reference>
<keyword evidence="1" id="KW-0472">Membrane</keyword>
<dbReference type="AlphaFoldDB" id="A0A849P4W2"/>
<accession>A0A849P4W2</accession>
<feature type="transmembrane region" description="Helical" evidence="1">
    <location>
        <begin position="75"/>
        <end position="93"/>
    </location>
</feature>
<dbReference type="Pfam" id="PF10993">
    <property type="entry name" value="DUF2818"/>
    <property type="match status" value="2"/>
</dbReference>
<sequence>MYPETSVWLIIVLAVVCANLPFLTERMFVLAPVKLKGEPDKFMGYYLGRALLSYCFLGTAFYLLTDVGLSMSAKAFGGVAFILLLAVPGFIYGKTVAYKNMGIHLLELAVFACFVVAVGFFIESYYANRFVQSWQFYAISICIFLVLVFPGFTWRHLMRHPHLPKSRLEE</sequence>
<dbReference type="Proteomes" id="UP000537862">
    <property type="component" value="Unassembled WGS sequence"/>
</dbReference>
<dbReference type="InterPro" id="IPR016768">
    <property type="entry name" value="UCP019883"/>
</dbReference>
<feature type="transmembrane region" description="Helical" evidence="1">
    <location>
        <begin position="105"/>
        <end position="122"/>
    </location>
</feature>
<evidence type="ECO:0000256" key="1">
    <source>
        <dbReference type="SAM" id="Phobius"/>
    </source>
</evidence>
<gene>
    <name evidence="2" type="ORF">HKX39_02515</name>
</gene>
<protein>
    <submittedName>
        <fullName evidence="2">DUF2818 family protein</fullName>
    </submittedName>
</protein>
<keyword evidence="3" id="KW-1185">Reference proteome</keyword>
<feature type="transmembrane region" description="Helical" evidence="1">
    <location>
        <begin position="6"/>
        <end position="23"/>
    </location>
</feature>
<feature type="transmembrane region" description="Helical" evidence="1">
    <location>
        <begin position="44"/>
        <end position="63"/>
    </location>
</feature>
<keyword evidence="1" id="KW-0812">Transmembrane</keyword>